<dbReference type="Pfam" id="PF11383">
    <property type="entry name" value="DUF3187"/>
    <property type="match status" value="1"/>
</dbReference>
<organism evidence="2 3">
    <name type="scientific">Litoribrevibacter euphylliae</name>
    <dbReference type="NCBI Taxonomy" id="1834034"/>
    <lineage>
        <taxon>Bacteria</taxon>
        <taxon>Pseudomonadati</taxon>
        <taxon>Pseudomonadota</taxon>
        <taxon>Gammaproteobacteria</taxon>
        <taxon>Oceanospirillales</taxon>
        <taxon>Oceanospirillaceae</taxon>
        <taxon>Litoribrevibacter</taxon>
    </lineage>
</organism>
<gene>
    <name evidence="2" type="ORF">ACFOEK_00785</name>
</gene>
<keyword evidence="1" id="KW-0732">Signal</keyword>
<feature type="chain" id="PRO_5045652125" evidence="1">
    <location>
        <begin position="27"/>
        <end position="328"/>
    </location>
</feature>
<evidence type="ECO:0000313" key="3">
    <source>
        <dbReference type="Proteomes" id="UP001595476"/>
    </source>
</evidence>
<dbReference type="Proteomes" id="UP001595476">
    <property type="component" value="Unassembled WGS sequence"/>
</dbReference>
<sequence length="328" mass="36575">MRTIPYLFSLTTVSFTTFSLSAIAQAEVNPINSRFSSPIESLFNLPGMSETHLLDSGQTKARVKVEVVSNAVTMDNAPEVVRFDGETWRLTPSWSMGFDNGWQASAELPIVRHSSGFLDNSIDKFHEVFNFREGSRDDFPRNELVYGYQNGSDLDYIIQGSENGIGDLRLQLSKSFTDSPFIVHLHLKAPTGDEDKLMGSGSWDAGASVSYLKTQIFEIDTLSFAAELGQHYLGDAEQIRNQKKHVTTLHTGIFWEAIPDVILKGQLESHSKLSESNLEPVESEALQLTLGLTLYTASSHQWDIAISEDLKTDSTADVTFFVEWTSLY</sequence>
<evidence type="ECO:0000256" key="1">
    <source>
        <dbReference type="SAM" id="SignalP"/>
    </source>
</evidence>
<accession>A0ABV7H6L9</accession>
<protein>
    <submittedName>
        <fullName evidence="2">DUF3187 family protein</fullName>
    </submittedName>
</protein>
<feature type="signal peptide" evidence="1">
    <location>
        <begin position="1"/>
        <end position="26"/>
    </location>
</feature>
<proteinExistence type="predicted"/>
<keyword evidence="3" id="KW-1185">Reference proteome</keyword>
<evidence type="ECO:0000313" key="2">
    <source>
        <dbReference type="EMBL" id="MFC3149554.1"/>
    </source>
</evidence>
<dbReference type="InterPro" id="IPR021523">
    <property type="entry name" value="DUF3187"/>
</dbReference>
<name>A0ABV7H6L9_9GAMM</name>
<comment type="caution">
    <text evidence="2">The sequence shown here is derived from an EMBL/GenBank/DDBJ whole genome shotgun (WGS) entry which is preliminary data.</text>
</comment>
<dbReference type="EMBL" id="JBHRSZ010000001">
    <property type="protein sequence ID" value="MFC3149554.1"/>
    <property type="molecule type" value="Genomic_DNA"/>
</dbReference>
<reference evidence="3" key="1">
    <citation type="journal article" date="2019" name="Int. J. Syst. Evol. Microbiol.">
        <title>The Global Catalogue of Microorganisms (GCM) 10K type strain sequencing project: providing services to taxonomists for standard genome sequencing and annotation.</title>
        <authorList>
            <consortium name="The Broad Institute Genomics Platform"/>
            <consortium name="The Broad Institute Genome Sequencing Center for Infectious Disease"/>
            <person name="Wu L."/>
            <person name="Ma J."/>
        </authorList>
    </citation>
    <scope>NUCLEOTIDE SEQUENCE [LARGE SCALE GENOMIC DNA]</scope>
    <source>
        <strain evidence="3">KCTC 52438</strain>
    </source>
</reference>